<protein>
    <submittedName>
        <fullName evidence="3">Uncharacterized protein</fullName>
    </submittedName>
</protein>
<feature type="region of interest" description="Disordered" evidence="1">
    <location>
        <begin position="39"/>
        <end position="79"/>
    </location>
</feature>
<evidence type="ECO:0000256" key="1">
    <source>
        <dbReference type="SAM" id="MobiDB-lite"/>
    </source>
</evidence>
<sequence>MNFLIIWLIISVVCTGIVLISIRYAPRIEDEPLDSFYEAESRDEPIRESTDRPLKSPACETRGEIRSIHRPTPGKRAPLAPKLSHFVINRPEETQS</sequence>
<feature type="transmembrane region" description="Helical" evidence="2">
    <location>
        <begin position="6"/>
        <end position="25"/>
    </location>
</feature>
<keyword evidence="2" id="KW-0812">Transmembrane</keyword>
<feature type="compositionally biased region" description="Basic and acidic residues" evidence="1">
    <location>
        <begin position="39"/>
        <end position="54"/>
    </location>
</feature>
<reference evidence="3 4" key="1">
    <citation type="submission" date="2019-02" db="EMBL/GenBank/DDBJ databases">
        <title>Planctomycetal bacteria perform biofilm scaping via a novel small molecule.</title>
        <authorList>
            <person name="Jeske O."/>
            <person name="Boedeker C."/>
            <person name="Wiegand S."/>
            <person name="Breitling P."/>
            <person name="Kallscheuer N."/>
            <person name="Jogler M."/>
            <person name="Rohde M."/>
            <person name="Petersen J."/>
            <person name="Medema M.H."/>
            <person name="Surup F."/>
            <person name="Jogler C."/>
        </authorList>
    </citation>
    <scope>NUCLEOTIDE SEQUENCE [LARGE SCALE GENOMIC DNA]</scope>
    <source>
        <strain evidence="3 4">Mal15</strain>
    </source>
</reference>
<evidence type="ECO:0000313" key="4">
    <source>
        <dbReference type="Proteomes" id="UP000321353"/>
    </source>
</evidence>
<dbReference type="EMBL" id="CP036264">
    <property type="protein sequence ID" value="QEF98828.1"/>
    <property type="molecule type" value="Genomic_DNA"/>
</dbReference>
<dbReference type="KEGG" id="smam:Mal15_28850"/>
<accession>A0A5B9MCR5</accession>
<evidence type="ECO:0000313" key="3">
    <source>
        <dbReference type="EMBL" id="QEF98828.1"/>
    </source>
</evidence>
<keyword evidence="4" id="KW-1185">Reference proteome</keyword>
<evidence type="ECO:0000256" key="2">
    <source>
        <dbReference type="SAM" id="Phobius"/>
    </source>
</evidence>
<organism evidence="3 4">
    <name type="scientific">Stieleria maiorica</name>
    <dbReference type="NCBI Taxonomy" id="2795974"/>
    <lineage>
        <taxon>Bacteria</taxon>
        <taxon>Pseudomonadati</taxon>
        <taxon>Planctomycetota</taxon>
        <taxon>Planctomycetia</taxon>
        <taxon>Pirellulales</taxon>
        <taxon>Pirellulaceae</taxon>
        <taxon>Stieleria</taxon>
    </lineage>
</organism>
<dbReference type="AlphaFoldDB" id="A0A5B9MCR5"/>
<dbReference type="Proteomes" id="UP000321353">
    <property type="component" value="Chromosome"/>
</dbReference>
<keyword evidence="2" id="KW-1133">Transmembrane helix</keyword>
<gene>
    <name evidence="3" type="ORF">Mal15_28850</name>
</gene>
<dbReference type="RefSeq" id="WP_147868315.1">
    <property type="nucleotide sequence ID" value="NZ_CP036264.1"/>
</dbReference>
<proteinExistence type="predicted"/>
<keyword evidence="2" id="KW-0472">Membrane</keyword>
<name>A0A5B9MCR5_9BACT</name>